<sequence length="356" mass="40241">MNNETNRDAEAFERHFLDWILQTPIANASSEDEENLNPPPRSEEWGATEENSGVEYWEWDEPDPLDYQVGAHSNAPAQPQTIGEIPTVQDRFQTLLKQRLRAEIESNPPLFPWETEFKSYDHDYPDDVAPQWVPPLHLWTPQLQNIRWGRLPIPIAQGVFAQLLEPCQELVMSSLREGSKLVRAVDGLFPGHSQELNELAGLVLRGSLRGLLDLEDFPTYEAASTDQQMVLSLLAAKEIIESLTLDCPVNQPPVSREWLTGLGSLTLEAQYLSNRNREQPMPCLRVECQFPGAGSLELKGGDAEATAHRPNSGHLSVELFDPQPNKTYALEVRFQNFETRPLMFAIHPIWTGQDSN</sequence>
<accession>A0A6J4NUE4</accession>
<dbReference type="AlphaFoldDB" id="A0A6J4NUE4"/>
<dbReference type="EMBL" id="CADCTZ010001342">
    <property type="protein sequence ID" value="CAA9392026.1"/>
    <property type="molecule type" value="Genomic_DNA"/>
</dbReference>
<protein>
    <submittedName>
        <fullName evidence="2">PatU</fullName>
    </submittedName>
</protein>
<name>A0A6J4NUE4_9CYAN</name>
<organism evidence="2">
    <name type="scientific">uncultured Microcoleus sp</name>
    <dbReference type="NCBI Taxonomy" id="259945"/>
    <lineage>
        <taxon>Bacteria</taxon>
        <taxon>Bacillati</taxon>
        <taxon>Cyanobacteriota</taxon>
        <taxon>Cyanophyceae</taxon>
        <taxon>Oscillatoriophycideae</taxon>
        <taxon>Oscillatoriales</taxon>
        <taxon>Microcoleaceae</taxon>
        <taxon>Microcoleus</taxon>
        <taxon>environmental samples</taxon>
    </lineage>
</organism>
<reference evidence="2" key="1">
    <citation type="submission" date="2020-02" db="EMBL/GenBank/DDBJ databases">
        <authorList>
            <person name="Meier V. D."/>
        </authorList>
    </citation>
    <scope>NUCLEOTIDE SEQUENCE</scope>
    <source>
        <strain evidence="2">AVDCRST_MAG84</strain>
    </source>
</reference>
<gene>
    <name evidence="2" type="ORF">AVDCRST_MAG84-5657</name>
</gene>
<evidence type="ECO:0000313" key="2">
    <source>
        <dbReference type="EMBL" id="CAA9392026.1"/>
    </source>
</evidence>
<feature type="region of interest" description="Disordered" evidence="1">
    <location>
        <begin position="25"/>
        <end position="51"/>
    </location>
</feature>
<evidence type="ECO:0000256" key="1">
    <source>
        <dbReference type="SAM" id="MobiDB-lite"/>
    </source>
</evidence>
<proteinExistence type="predicted"/>